<accession>A0A6V8KLD6</accession>
<sequence>MAEVSSGLAVLGGCAVEPGQSDYSCPRGHQWRGGGRLPEGADGAARMYAAGDLDGAAGAYAEAVAASVQARGERDRETRVLRHALTLVLSAAGRDEEAAAAYAPVRALEYEEIKARIEKRYRRYTEGS</sequence>
<evidence type="ECO:0000256" key="1">
    <source>
        <dbReference type="SAM" id="MobiDB-lite"/>
    </source>
</evidence>
<evidence type="ECO:0000313" key="3">
    <source>
        <dbReference type="Proteomes" id="UP000482800"/>
    </source>
</evidence>
<dbReference type="AlphaFoldDB" id="A0A6V8KLD6"/>
<proteinExistence type="predicted"/>
<organism evidence="2 3">
    <name type="scientific">Phytohabitans houttuyneae</name>
    <dbReference type="NCBI Taxonomy" id="1076126"/>
    <lineage>
        <taxon>Bacteria</taxon>
        <taxon>Bacillati</taxon>
        <taxon>Actinomycetota</taxon>
        <taxon>Actinomycetes</taxon>
        <taxon>Micromonosporales</taxon>
        <taxon>Micromonosporaceae</taxon>
    </lineage>
</organism>
<comment type="caution">
    <text evidence="2">The sequence shown here is derived from an EMBL/GenBank/DDBJ whole genome shotgun (WGS) entry which is preliminary data.</text>
</comment>
<dbReference type="RefSeq" id="WP_173060734.1">
    <property type="nucleotide sequence ID" value="NZ_BAABGO010000023.1"/>
</dbReference>
<name>A0A6V8KLD6_9ACTN</name>
<dbReference type="EMBL" id="BLPF01000002">
    <property type="protein sequence ID" value="GFJ81475.1"/>
    <property type="molecule type" value="Genomic_DNA"/>
</dbReference>
<keyword evidence="3" id="KW-1185">Reference proteome</keyword>
<evidence type="ECO:0000313" key="2">
    <source>
        <dbReference type="EMBL" id="GFJ81475.1"/>
    </source>
</evidence>
<feature type="region of interest" description="Disordered" evidence="1">
    <location>
        <begin position="18"/>
        <end position="37"/>
    </location>
</feature>
<evidence type="ECO:0008006" key="4">
    <source>
        <dbReference type="Google" id="ProtNLM"/>
    </source>
</evidence>
<protein>
    <recommendedName>
        <fullName evidence="4">Tetratrico peptide repeat group 5 domain-containing protein</fullName>
    </recommendedName>
</protein>
<reference evidence="2 3" key="1">
    <citation type="submission" date="2020-03" db="EMBL/GenBank/DDBJ databases">
        <title>Whole genome shotgun sequence of Phytohabitans houttuyneae NBRC 108639.</title>
        <authorList>
            <person name="Komaki H."/>
            <person name="Tamura T."/>
        </authorList>
    </citation>
    <scope>NUCLEOTIDE SEQUENCE [LARGE SCALE GENOMIC DNA]</scope>
    <source>
        <strain evidence="2 3">NBRC 108639</strain>
    </source>
</reference>
<reference evidence="2 3" key="2">
    <citation type="submission" date="2020-03" db="EMBL/GenBank/DDBJ databases">
        <authorList>
            <person name="Ichikawa N."/>
            <person name="Kimura A."/>
            <person name="Kitahashi Y."/>
            <person name="Uohara A."/>
        </authorList>
    </citation>
    <scope>NUCLEOTIDE SEQUENCE [LARGE SCALE GENOMIC DNA]</scope>
    <source>
        <strain evidence="2 3">NBRC 108639</strain>
    </source>
</reference>
<gene>
    <name evidence="2" type="ORF">Phou_056550</name>
</gene>
<dbReference type="Proteomes" id="UP000482800">
    <property type="component" value="Unassembled WGS sequence"/>
</dbReference>